<reference evidence="3" key="1">
    <citation type="submission" date="2023-10" db="EMBL/GenBank/DDBJ databases">
        <authorList>
            <person name="Domelevo Entfellner J.-B."/>
        </authorList>
    </citation>
    <scope>NUCLEOTIDE SEQUENCE</scope>
</reference>
<proteinExistence type="predicted"/>
<dbReference type="PROSITE" id="PS50104">
    <property type="entry name" value="TIR"/>
    <property type="match status" value="1"/>
</dbReference>
<dbReference type="PANTHER" id="PTHR32009">
    <property type="entry name" value="TMV RESISTANCE PROTEIN N-LIKE"/>
    <property type="match status" value="1"/>
</dbReference>
<dbReference type="Gramene" id="rna-AYBTSS11_LOCUS13584">
    <property type="protein sequence ID" value="CAJ1949164.1"/>
    <property type="gene ID" value="gene-AYBTSS11_LOCUS13584"/>
</dbReference>
<dbReference type="SUPFAM" id="SSF52200">
    <property type="entry name" value="Toll/Interleukin receptor TIR domain"/>
    <property type="match status" value="1"/>
</dbReference>
<dbReference type="InterPro" id="IPR000157">
    <property type="entry name" value="TIR_dom"/>
</dbReference>
<organism evidence="3 4">
    <name type="scientific">Sphenostylis stenocarpa</name>
    <dbReference type="NCBI Taxonomy" id="92480"/>
    <lineage>
        <taxon>Eukaryota</taxon>
        <taxon>Viridiplantae</taxon>
        <taxon>Streptophyta</taxon>
        <taxon>Embryophyta</taxon>
        <taxon>Tracheophyta</taxon>
        <taxon>Spermatophyta</taxon>
        <taxon>Magnoliopsida</taxon>
        <taxon>eudicotyledons</taxon>
        <taxon>Gunneridae</taxon>
        <taxon>Pentapetalae</taxon>
        <taxon>rosids</taxon>
        <taxon>fabids</taxon>
        <taxon>Fabales</taxon>
        <taxon>Fabaceae</taxon>
        <taxon>Papilionoideae</taxon>
        <taxon>50 kb inversion clade</taxon>
        <taxon>NPAAA clade</taxon>
        <taxon>indigoferoid/millettioid clade</taxon>
        <taxon>Phaseoleae</taxon>
        <taxon>Sphenostylis</taxon>
    </lineage>
</organism>
<dbReference type="Proteomes" id="UP001189624">
    <property type="component" value="Chromosome 4"/>
</dbReference>
<dbReference type="EMBL" id="OY731401">
    <property type="protein sequence ID" value="CAJ1949164.1"/>
    <property type="molecule type" value="Genomic_DNA"/>
</dbReference>
<dbReference type="PANTHER" id="PTHR32009:SF160">
    <property type="entry name" value="DISEASE RESISTANCE PROTEIN (TIR-NBS-LRR CLASS)"/>
    <property type="match status" value="1"/>
</dbReference>
<accession>A0AA86SAM3</accession>
<evidence type="ECO:0000313" key="3">
    <source>
        <dbReference type="EMBL" id="CAJ1949164.1"/>
    </source>
</evidence>
<dbReference type="GO" id="GO:0007165">
    <property type="term" value="P:signal transduction"/>
    <property type="evidence" value="ECO:0007669"/>
    <property type="project" value="InterPro"/>
</dbReference>
<dbReference type="InterPro" id="IPR035897">
    <property type="entry name" value="Toll_tir_struct_dom_sf"/>
</dbReference>
<evidence type="ECO:0000256" key="1">
    <source>
        <dbReference type="ARBA" id="ARBA00023027"/>
    </source>
</evidence>
<gene>
    <name evidence="3" type="ORF">AYBTSS11_LOCUS13584</name>
</gene>
<dbReference type="FunFam" id="3.40.50.10140:FF:000007">
    <property type="entry name" value="Disease resistance protein (TIR-NBS-LRR class)"/>
    <property type="match status" value="1"/>
</dbReference>
<dbReference type="AlphaFoldDB" id="A0AA86SAM3"/>
<dbReference type="Gene3D" id="3.40.50.10140">
    <property type="entry name" value="Toll/interleukin-1 receptor homology (TIR) domain"/>
    <property type="match status" value="1"/>
</dbReference>
<keyword evidence="4" id="KW-1185">Reference proteome</keyword>
<protein>
    <recommendedName>
        <fullName evidence="2">TIR domain-containing protein</fullName>
    </recommendedName>
</protein>
<evidence type="ECO:0000259" key="2">
    <source>
        <dbReference type="PROSITE" id="PS50104"/>
    </source>
</evidence>
<dbReference type="SMART" id="SM00255">
    <property type="entry name" value="TIR"/>
    <property type="match status" value="1"/>
</dbReference>
<dbReference type="Pfam" id="PF01582">
    <property type="entry name" value="TIR"/>
    <property type="match status" value="1"/>
</dbReference>
<sequence>MAFSDSDGDIETDFLHDLYQDRNFEVFLSFRGEDTRASFTSHLYTALQNAGIVVFKDDESLPRGKQISPSLRLTIEQSRISVVVFSKNYGESRWCIKELIKIMECHRTIGHVVLPVFYDVDPSEVRHQRGQFGKAFQHLLNKISKQKEEKLVDRMQRWRKTLGGAGGISGFEDLSSRFNETLSVSSDFTEYCL</sequence>
<name>A0AA86SAM3_9FABA</name>
<keyword evidence="1" id="KW-0520">NAD</keyword>
<feature type="domain" description="TIR" evidence="2">
    <location>
        <begin position="22"/>
        <end position="166"/>
    </location>
</feature>
<evidence type="ECO:0000313" key="4">
    <source>
        <dbReference type="Proteomes" id="UP001189624"/>
    </source>
</evidence>